<feature type="compositionally biased region" description="Low complexity" evidence="2">
    <location>
        <begin position="54"/>
        <end position="81"/>
    </location>
</feature>
<evidence type="ECO:0000256" key="2">
    <source>
        <dbReference type="SAM" id="MobiDB-lite"/>
    </source>
</evidence>
<feature type="chain" id="PRO_5040914633" description="Secreted beta-glucosidase adg3" evidence="3">
    <location>
        <begin position="22"/>
        <end position="401"/>
    </location>
</feature>
<dbReference type="InterPro" id="IPR005556">
    <property type="entry name" value="SUN"/>
</dbReference>
<gene>
    <name evidence="4" type="ORF">IWW36_005291</name>
</gene>
<feature type="region of interest" description="Disordered" evidence="2">
    <location>
        <begin position="45"/>
        <end position="145"/>
    </location>
</feature>
<proteinExistence type="inferred from homology"/>
<evidence type="ECO:0008006" key="6">
    <source>
        <dbReference type="Google" id="ProtNLM"/>
    </source>
</evidence>
<keyword evidence="5" id="KW-1185">Reference proteome</keyword>
<feature type="signal peptide" evidence="3">
    <location>
        <begin position="1"/>
        <end position="21"/>
    </location>
</feature>
<comment type="similarity">
    <text evidence="1">Belongs to the SUN family.</text>
</comment>
<feature type="compositionally biased region" description="Low complexity" evidence="2">
    <location>
        <begin position="111"/>
        <end position="129"/>
    </location>
</feature>
<sequence>MRPFATVCAFVVVAVSNHVAGDGVLADPLAIIVKLPAMLGLPSSDYSKEEPGTSSAAVSAPWPSSSSENLPEPSPIESSSSKHVKPIEPTTTSVYVEPSSSAPPPPPPPATSSTPPQTSSYSQQPQETQNSGDIPDGQGNNFNVPAGAVRFPWNYNNADKVVPITPKDSNGGWAMSPNQMCTPNSWCPYACEPGYYSAQWDPNALVYNGAGSMNGGLYADASGKLSKPFPSKPFCAPGMFNAGIKNTLGQSVSACQTVYPGNEAMIIPSVAQAGGSVNLNIVPHTYWLGTSSQFYVNLAGSTAEQCIWGNADKPIGNWGPYIFGGGQGADGNTYISVQYNPLYLSVGFKATDTYNVKIECESGQCNFPAGGECKCEQGVCSVDNGCTVTLSGNAKANFVIY</sequence>
<dbReference type="Pfam" id="PF03856">
    <property type="entry name" value="SUN"/>
    <property type="match status" value="1"/>
</dbReference>
<dbReference type="PANTHER" id="PTHR31654:SF0">
    <property type="entry name" value="SECRETED BETA-GLUCOSIDASE ADG3-RELATED"/>
    <property type="match status" value="1"/>
</dbReference>
<comment type="caution">
    <text evidence="4">The sequence shown here is derived from an EMBL/GenBank/DDBJ whole genome shotgun (WGS) entry which is preliminary data.</text>
</comment>
<evidence type="ECO:0000256" key="1">
    <source>
        <dbReference type="ARBA" id="ARBA00010579"/>
    </source>
</evidence>
<protein>
    <recommendedName>
        <fullName evidence="6">Secreted beta-glucosidase adg3</fullName>
    </recommendedName>
</protein>
<dbReference type="AlphaFoldDB" id="A0A9W8I1Z5"/>
<evidence type="ECO:0000256" key="3">
    <source>
        <dbReference type="SAM" id="SignalP"/>
    </source>
</evidence>
<dbReference type="OrthoDB" id="5554151at2759"/>
<feature type="compositionally biased region" description="Pro residues" evidence="2">
    <location>
        <begin position="101"/>
        <end position="110"/>
    </location>
</feature>
<dbReference type="InterPro" id="IPR053088">
    <property type="entry name" value="Beta-glucosidase/SUN-like"/>
</dbReference>
<accession>A0A9W8I1Z5</accession>
<keyword evidence="3" id="KW-0732">Signal</keyword>
<evidence type="ECO:0000313" key="5">
    <source>
        <dbReference type="Proteomes" id="UP001139887"/>
    </source>
</evidence>
<dbReference type="EMBL" id="JANBUW010001170">
    <property type="protein sequence ID" value="KAJ2844152.1"/>
    <property type="molecule type" value="Genomic_DNA"/>
</dbReference>
<name>A0A9W8I1Z5_9FUNG</name>
<dbReference type="PANTHER" id="PTHR31654">
    <property type="entry name" value="SECRETED BETA-GLUCOSIDASE ADG3-RELATED"/>
    <property type="match status" value="1"/>
</dbReference>
<reference evidence="4" key="1">
    <citation type="submission" date="2022-07" db="EMBL/GenBank/DDBJ databases">
        <title>Phylogenomic reconstructions and comparative analyses of Kickxellomycotina fungi.</title>
        <authorList>
            <person name="Reynolds N.K."/>
            <person name="Stajich J.E."/>
            <person name="Barry K."/>
            <person name="Grigoriev I.V."/>
            <person name="Crous P."/>
            <person name="Smith M.E."/>
        </authorList>
    </citation>
    <scope>NUCLEOTIDE SEQUENCE</scope>
    <source>
        <strain evidence="4">NRRL 1566</strain>
    </source>
</reference>
<evidence type="ECO:0000313" key="4">
    <source>
        <dbReference type="EMBL" id="KAJ2844152.1"/>
    </source>
</evidence>
<dbReference type="Proteomes" id="UP001139887">
    <property type="component" value="Unassembled WGS sequence"/>
</dbReference>
<organism evidence="4 5">
    <name type="scientific">Coemansia brasiliensis</name>
    <dbReference type="NCBI Taxonomy" id="2650707"/>
    <lineage>
        <taxon>Eukaryota</taxon>
        <taxon>Fungi</taxon>
        <taxon>Fungi incertae sedis</taxon>
        <taxon>Zoopagomycota</taxon>
        <taxon>Kickxellomycotina</taxon>
        <taxon>Kickxellomycetes</taxon>
        <taxon>Kickxellales</taxon>
        <taxon>Kickxellaceae</taxon>
        <taxon>Coemansia</taxon>
    </lineage>
</organism>